<accession>A0A521DR85</accession>
<reference evidence="5 6" key="1">
    <citation type="submission" date="2017-05" db="EMBL/GenBank/DDBJ databases">
        <authorList>
            <person name="Varghese N."/>
            <person name="Submissions S."/>
        </authorList>
    </citation>
    <scope>NUCLEOTIDE SEQUENCE [LARGE SCALE GENOMIC DNA]</scope>
    <source>
        <strain evidence="5 6">DSM 21194</strain>
    </source>
</reference>
<dbReference type="InterPro" id="IPR012373">
    <property type="entry name" value="Ferrdict_sens_TM"/>
</dbReference>
<protein>
    <submittedName>
        <fullName evidence="5">FecR family protein</fullName>
    </submittedName>
</protein>
<dbReference type="InterPro" id="IPR006860">
    <property type="entry name" value="FecR"/>
</dbReference>
<dbReference type="OrthoDB" id="1523735at2"/>
<organism evidence="5 6">
    <name type="scientific">Fodinibius sediminis</name>
    <dbReference type="NCBI Taxonomy" id="1214077"/>
    <lineage>
        <taxon>Bacteria</taxon>
        <taxon>Pseudomonadati</taxon>
        <taxon>Balneolota</taxon>
        <taxon>Balneolia</taxon>
        <taxon>Balneolales</taxon>
        <taxon>Balneolaceae</taxon>
        <taxon>Fodinibius</taxon>
    </lineage>
</organism>
<evidence type="ECO:0000259" key="3">
    <source>
        <dbReference type="Pfam" id="PF04773"/>
    </source>
</evidence>
<keyword evidence="2" id="KW-0472">Membrane</keyword>
<dbReference type="GO" id="GO:0016989">
    <property type="term" value="F:sigma factor antagonist activity"/>
    <property type="evidence" value="ECO:0007669"/>
    <property type="project" value="TreeGrafter"/>
</dbReference>
<dbReference type="RefSeq" id="WP_142714985.1">
    <property type="nucleotide sequence ID" value="NZ_FXTH01000011.1"/>
</dbReference>
<feature type="coiled-coil region" evidence="1">
    <location>
        <begin position="57"/>
        <end position="84"/>
    </location>
</feature>
<feature type="domain" description="FecR protein" evidence="3">
    <location>
        <begin position="142"/>
        <end position="236"/>
    </location>
</feature>
<feature type="domain" description="Protein FecR C-terminal" evidence="4">
    <location>
        <begin position="284"/>
        <end position="351"/>
    </location>
</feature>
<proteinExistence type="predicted"/>
<dbReference type="Proteomes" id="UP000317593">
    <property type="component" value="Unassembled WGS sequence"/>
</dbReference>
<dbReference type="PIRSF" id="PIRSF018266">
    <property type="entry name" value="FecR"/>
    <property type="match status" value="1"/>
</dbReference>
<keyword evidence="2" id="KW-1133">Transmembrane helix</keyword>
<name>A0A521DR85_9BACT</name>
<evidence type="ECO:0000313" key="6">
    <source>
        <dbReference type="Proteomes" id="UP000317593"/>
    </source>
</evidence>
<keyword evidence="2" id="KW-0812">Transmembrane</keyword>
<gene>
    <name evidence="5" type="ORF">SAMN06265218_11177</name>
</gene>
<dbReference type="Gene3D" id="3.55.50.30">
    <property type="match status" value="1"/>
</dbReference>
<dbReference type="PANTHER" id="PTHR30273:SF2">
    <property type="entry name" value="PROTEIN FECR"/>
    <property type="match status" value="1"/>
</dbReference>
<dbReference type="InterPro" id="IPR032508">
    <property type="entry name" value="FecR_C"/>
</dbReference>
<dbReference type="Pfam" id="PF16344">
    <property type="entry name" value="FecR_C"/>
    <property type="match status" value="1"/>
</dbReference>
<dbReference type="AlphaFoldDB" id="A0A521DR85"/>
<keyword evidence="6" id="KW-1185">Reference proteome</keyword>
<keyword evidence="1" id="KW-0175">Coiled coil</keyword>
<dbReference type="Gene3D" id="2.60.120.1440">
    <property type="match status" value="1"/>
</dbReference>
<evidence type="ECO:0000313" key="5">
    <source>
        <dbReference type="EMBL" id="SMO73440.1"/>
    </source>
</evidence>
<evidence type="ECO:0000259" key="4">
    <source>
        <dbReference type="Pfam" id="PF16344"/>
    </source>
</evidence>
<evidence type="ECO:0000256" key="1">
    <source>
        <dbReference type="SAM" id="Coils"/>
    </source>
</evidence>
<dbReference type="EMBL" id="FXTH01000011">
    <property type="protein sequence ID" value="SMO73440.1"/>
    <property type="molecule type" value="Genomic_DNA"/>
</dbReference>
<sequence length="356" mass="40475">MAEYEQEIEELLTDDSFIRWIEGRASEVEAAVWERWLENDPARKQLVEESKLLHRSMAFSRNRRSEVELELDRLKERMGREKKAAENGIRSRRISRDRTYPGMAAALIIMLVAVMGVLSLSYPGLYTSEPTARSVSKFITQKTQNGQQKKLTLSDGSTITLNSNSSLKYPSTRTGGDLEVWLDGEAYFDVAHKTGAKARSFTVHIPGGQVRVLGTTFNVNTYEEAAEVVLVKGKVKLEKKNRQGRDVDSHVMEPGELSRISELREGISSQRVDAERYTSWTRGKMIFDRTPLHEVAERVEHIYGVEFPLPGQELKQIRISGSLPIHNLEVFLNTIENMLNRTVVNRNGRIILGKEK</sequence>
<dbReference type="Pfam" id="PF04773">
    <property type="entry name" value="FecR"/>
    <property type="match status" value="1"/>
</dbReference>
<evidence type="ECO:0000256" key="2">
    <source>
        <dbReference type="SAM" id="Phobius"/>
    </source>
</evidence>
<dbReference type="PANTHER" id="PTHR30273">
    <property type="entry name" value="PERIPLASMIC SIGNAL SENSOR AND SIGMA FACTOR ACTIVATOR FECR-RELATED"/>
    <property type="match status" value="1"/>
</dbReference>
<feature type="transmembrane region" description="Helical" evidence="2">
    <location>
        <begin position="100"/>
        <end position="122"/>
    </location>
</feature>